<evidence type="ECO:0000259" key="2">
    <source>
        <dbReference type="Pfam" id="PF00171"/>
    </source>
</evidence>
<dbReference type="PROSITE" id="PS00687">
    <property type="entry name" value="ALDEHYDE_DEHYDR_GLU"/>
    <property type="match status" value="1"/>
</dbReference>
<gene>
    <name evidence="3" type="ORF">METZ01_LOCUS182286</name>
</gene>
<name>A0A382CUC3_9ZZZZ</name>
<dbReference type="AlphaFoldDB" id="A0A382CUC3"/>
<feature type="non-terminal residue" evidence="3">
    <location>
        <position position="313"/>
    </location>
</feature>
<keyword evidence="1" id="KW-0560">Oxidoreductase</keyword>
<sequence length="313" mass="33699">MNTDLLINGNFEKGNSNEEKVLNPRNGDLIAGIPQASEDQINKAVESSSKAFTKWSRTTPGERSSLLLKLADKIEENSEEIAKLESLNCGKPFHLTLSEEIPATADVFRFFAGACRCMSSSAAGEYMEGFTSMIRREPIGVIASIAPWNYPIMMAAWKLGPALAAGNTVVLKPSEQTPLTTFKLAELINEIFPEGVVNVVYGIGETVGSQLVNHPNISMISLTGDVATGSQILKSASNGVKRTHLELGGKAPVIIFDDANINEVVEGIRAFGYFNAGQDCTAACRIYASEKIYDNLVSDLTSAVSSIELNNDD</sequence>
<dbReference type="InterPro" id="IPR016161">
    <property type="entry name" value="Ald_DH/histidinol_DH"/>
</dbReference>
<dbReference type="Gene3D" id="3.40.309.10">
    <property type="entry name" value="Aldehyde Dehydrogenase, Chain A, domain 2"/>
    <property type="match status" value="1"/>
</dbReference>
<evidence type="ECO:0000256" key="1">
    <source>
        <dbReference type="ARBA" id="ARBA00023002"/>
    </source>
</evidence>
<feature type="domain" description="Aldehyde dehydrogenase" evidence="2">
    <location>
        <begin position="13"/>
        <end position="311"/>
    </location>
</feature>
<dbReference type="Gene3D" id="3.40.605.10">
    <property type="entry name" value="Aldehyde Dehydrogenase, Chain A, domain 1"/>
    <property type="match status" value="1"/>
</dbReference>
<accession>A0A382CUC3</accession>
<dbReference type="EMBL" id="UINC01036056">
    <property type="protein sequence ID" value="SVB29432.1"/>
    <property type="molecule type" value="Genomic_DNA"/>
</dbReference>
<dbReference type="GO" id="GO:0016620">
    <property type="term" value="F:oxidoreductase activity, acting on the aldehyde or oxo group of donors, NAD or NADP as acceptor"/>
    <property type="evidence" value="ECO:0007669"/>
    <property type="project" value="InterPro"/>
</dbReference>
<dbReference type="FunFam" id="3.40.605.10:FF:000001">
    <property type="entry name" value="Aldehyde dehydrogenase 1"/>
    <property type="match status" value="1"/>
</dbReference>
<reference evidence="3" key="1">
    <citation type="submission" date="2018-05" db="EMBL/GenBank/DDBJ databases">
        <authorList>
            <person name="Lanie J.A."/>
            <person name="Ng W.-L."/>
            <person name="Kazmierczak K.M."/>
            <person name="Andrzejewski T.M."/>
            <person name="Davidsen T.M."/>
            <person name="Wayne K.J."/>
            <person name="Tettelin H."/>
            <person name="Glass J.I."/>
            <person name="Rusch D."/>
            <person name="Podicherti R."/>
            <person name="Tsui H.-C.T."/>
            <person name="Winkler M.E."/>
        </authorList>
    </citation>
    <scope>NUCLEOTIDE SEQUENCE</scope>
</reference>
<evidence type="ECO:0000313" key="3">
    <source>
        <dbReference type="EMBL" id="SVB29432.1"/>
    </source>
</evidence>
<dbReference type="InterPro" id="IPR029510">
    <property type="entry name" value="Ald_DH_CS_GLU"/>
</dbReference>
<dbReference type="InterPro" id="IPR016163">
    <property type="entry name" value="Ald_DH_C"/>
</dbReference>
<dbReference type="InterPro" id="IPR016162">
    <property type="entry name" value="Ald_DH_N"/>
</dbReference>
<organism evidence="3">
    <name type="scientific">marine metagenome</name>
    <dbReference type="NCBI Taxonomy" id="408172"/>
    <lineage>
        <taxon>unclassified sequences</taxon>
        <taxon>metagenomes</taxon>
        <taxon>ecological metagenomes</taxon>
    </lineage>
</organism>
<dbReference type="SUPFAM" id="SSF53720">
    <property type="entry name" value="ALDH-like"/>
    <property type="match status" value="1"/>
</dbReference>
<dbReference type="InterPro" id="IPR015590">
    <property type="entry name" value="Aldehyde_DH_dom"/>
</dbReference>
<dbReference type="Pfam" id="PF00171">
    <property type="entry name" value="Aldedh"/>
    <property type="match status" value="1"/>
</dbReference>
<protein>
    <recommendedName>
        <fullName evidence="2">Aldehyde dehydrogenase domain-containing protein</fullName>
    </recommendedName>
</protein>
<proteinExistence type="predicted"/>
<dbReference type="PANTHER" id="PTHR11699">
    <property type="entry name" value="ALDEHYDE DEHYDROGENASE-RELATED"/>
    <property type="match status" value="1"/>
</dbReference>